<feature type="coiled-coil region" evidence="1">
    <location>
        <begin position="508"/>
        <end position="535"/>
    </location>
</feature>
<dbReference type="SUPFAM" id="SSF52540">
    <property type="entry name" value="P-loop containing nucleoside triphosphate hydrolases"/>
    <property type="match status" value="1"/>
</dbReference>
<accession>A0A5B3H5D4</accession>
<sequence>MKTVIIKEIRLLNFKGLRDLTVEFDPALTEIYGRNGIGKTSIFDGFTWLLFGKNSEDRKQFGIKTYDEAGNIIPKLPHEVSAVLLVDGEVVTLCRRFNEKWTKKRGSAVEEFVGHEEERLYNNVPCSVKEWNEKIAAICPEQVFKFITNPLYFTSQSVDTQRSMLFRMAGGITDEEIAAGNADFAALLASLTGKTMEEYKKEIAAKKRRLKTEIEAIPERIDERRRDVPEAEDWAALEEELRQKQEALAKVEEQINDASKAYAAANEERLATVRKISDLKNERLALELKIKDEVQALYRSDKAKQRAAAEDLERAKRDKAAAERDLANARREVEVCTDRRAELIKQWQSINARKLVFDENEFICPTCKRRFEIEEIESRQQEITENFNRRNAADLEENNRRGKENKLRMEEVNQYISEIEEKIAEQVSIISEIEMSGILTAKLIEPDATPTIAANTEYIALGEQIAELEKEVSQPIAATEDDFLREGRDSLTVGIDALKSRLMKREQIEKNNQRIAELEKSLRMQSEELAQLEGIEFTMAAFSKARTEAIESKINGLFDFVKFRLFETQINGGEVETCEAMVNGVPFSDANTAGQFNAGIDIINAICRFEGISAPIFADGSESVNTLHPTQSQVIRLFVSLDDKLVIKHNGNPAQPKSLFD</sequence>
<dbReference type="EMBL" id="VVXH01000001">
    <property type="protein sequence ID" value="KAA2381245.1"/>
    <property type="molecule type" value="Genomic_DNA"/>
</dbReference>
<dbReference type="Pfam" id="PF13476">
    <property type="entry name" value="AAA_23"/>
    <property type="match status" value="1"/>
</dbReference>
<comment type="caution">
    <text evidence="3">The sequence shown here is derived from an EMBL/GenBank/DDBJ whole genome shotgun (WGS) entry which is preliminary data.</text>
</comment>
<dbReference type="InterPro" id="IPR038729">
    <property type="entry name" value="Rad50/SbcC_AAA"/>
</dbReference>
<name>A0A5B3H5D4_9BACT</name>
<dbReference type="PANTHER" id="PTHR32114">
    <property type="entry name" value="ABC TRANSPORTER ABCH.3"/>
    <property type="match status" value="1"/>
</dbReference>
<dbReference type="PANTHER" id="PTHR32114:SF2">
    <property type="entry name" value="ABC TRANSPORTER ABCH.3"/>
    <property type="match status" value="1"/>
</dbReference>
<reference evidence="3 4" key="1">
    <citation type="journal article" date="2019" name="Nat. Med.">
        <title>A library of human gut bacterial isolates paired with longitudinal multiomics data enables mechanistic microbiome research.</title>
        <authorList>
            <person name="Poyet M."/>
            <person name="Groussin M."/>
            <person name="Gibbons S.M."/>
            <person name="Avila-Pacheco J."/>
            <person name="Jiang X."/>
            <person name="Kearney S.M."/>
            <person name="Perrotta A.R."/>
            <person name="Berdy B."/>
            <person name="Zhao S."/>
            <person name="Lieberman T.D."/>
            <person name="Swanson P.K."/>
            <person name="Smith M."/>
            <person name="Roesemann S."/>
            <person name="Alexander J.E."/>
            <person name="Rich S.A."/>
            <person name="Livny J."/>
            <person name="Vlamakis H."/>
            <person name="Clish C."/>
            <person name="Bullock K."/>
            <person name="Deik A."/>
            <person name="Scott J."/>
            <person name="Pierce K.A."/>
            <person name="Xavier R.J."/>
            <person name="Alm E.J."/>
        </authorList>
    </citation>
    <scope>NUCLEOTIDE SEQUENCE [LARGE SCALE GENOMIC DNA]</scope>
    <source>
        <strain evidence="3 4">BIOML-A266</strain>
    </source>
</reference>
<protein>
    <submittedName>
        <fullName evidence="3">AAA family ATPase</fullName>
    </submittedName>
</protein>
<dbReference type="InterPro" id="IPR027417">
    <property type="entry name" value="P-loop_NTPase"/>
</dbReference>
<evidence type="ECO:0000313" key="3">
    <source>
        <dbReference type="EMBL" id="KAA2381245.1"/>
    </source>
</evidence>
<gene>
    <name evidence="3" type="ORF">F2Y10_01825</name>
</gene>
<dbReference type="Gene3D" id="3.40.50.300">
    <property type="entry name" value="P-loop containing nucleotide triphosphate hydrolases"/>
    <property type="match status" value="1"/>
</dbReference>
<feature type="coiled-coil region" evidence="1">
    <location>
        <begin position="196"/>
        <end position="346"/>
    </location>
</feature>
<dbReference type="Proteomes" id="UP000322940">
    <property type="component" value="Unassembled WGS sequence"/>
</dbReference>
<evidence type="ECO:0000259" key="2">
    <source>
        <dbReference type="Pfam" id="PF13476"/>
    </source>
</evidence>
<organism evidence="3 4">
    <name type="scientific">Alistipes onderdonkii</name>
    <dbReference type="NCBI Taxonomy" id="328813"/>
    <lineage>
        <taxon>Bacteria</taxon>
        <taxon>Pseudomonadati</taxon>
        <taxon>Bacteroidota</taxon>
        <taxon>Bacteroidia</taxon>
        <taxon>Bacteroidales</taxon>
        <taxon>Rikenellaceae</taxon>
        <taxon>Alistipes</taxon>
    </lineage>
</organism>
<dbReference type="GO" id="GO:0006302">
    <property type="term" value="P:double-strand break repair"/>
    <property type="evidence" value="ECO:0007669"/>
    <property type="project" value="InterPro"/>
</dbReference>
<dbReference type="RefSeq" id="WP_130064488.1">
    <property type="nucleotide sequence ID" value="NZ_RCXC01000001.1"/>
</dbReference>
<keyword evidence="1" id="KW-0175">Coiled coil</keyword>
<evidence type="ECO:0000256" key="1">
    <source>
        <dbReference type="SAM" id="Coils"/>
    </source>
</evidence>
<dbReference type="GO" id="GO:0016887">
    <property type="term" value="F:ATP hydrolysis activity"/>
    <property type="evidence" value="ECO:0007669"/>
    <property type="project" value="InterPro"/>
</dbReference>
<feature type="domain" description="Rad50/SbcC-type AAA" evidence="2">
    <location>
        <begin position="9"/>
        <end position="259"/>
    </location>
</feature>
<evidence type="ECO:0000313" key="4">
    <source>
        <dbReference type="Proteomes" id="UP000322940"/>
    </source>
</evidence>
<proteinExistence type="predicted"/>
<dbReference type="AlphaFoldDB" id="A0A5B3H5D4"/>